<dbReference type="RefSeq" id="WP_254013661.1">
    <property type="nucleotide sequence ID" value="NZ_JAMZMM010000256.1"/>
</dbReference>
<gene>
    <name evidence="1" type="ORF">NJ959_21010</name>
</gene>
<dbReference type="AlphaFoldDB" id="A0AAE3GVX7"/>
<dbReference type="EMBL" id="JAMZMM010000256">
    <property type="protein sequence ID" value="MCP2730911.1"/>
    <property type="molecule type" value="Genomic_DNA"/>
</dbReference>
<protein>
    <submittedName>
        <fullName evidence="1">Type II toxin-antitoxin system HicB family antitoxin</fullName>
    </submittedName>
</protein>
<accession>A0AAE3GVX7</accession>
<comment type="caution">
    <text evidence="1">The sequence shown here is derived from an EMBL/GenBank/DDBJ whole genome shotgun (WGS) entry which is preliminary data.</text>
</comment>
<name>A0AAE3GVX7_9CYAN</name>
<organism evidence="1 2">
    <name type="scientific">Limnofasciculus baicalensis BBK-W-15</name>
    <dbReference type="NCBI Taxonomy" id="2699891"/>
    <lineage>
        <taxon>Bacteria</taxon>
        <taxon>Bacillati</taxon>
        <taxon>Cyanobacteriota</taxon>
        <taxon>Cyanophyceae</taxon>
        <taxon>Coleofasciculales</taxon>
        <taxon>Coleofasciculaceae</taxon>
        <taxon>Limnofasciculus</taxon>
        <taxon>Limnofasciculus baicalensis</taxon>
    </lineage>
</organism>
<evidence type="ECO:0000313" key="2">
    <source>
        <dbReference type="Proteomes" id="UP001204953"/>
    </source>
</evidence>
<evidence type="ECO:0000313" key="1">
    <source>
        <dbReference type="EMBL" id="MCP2730911.1"/>
    </source>
</evidence>
<proteinExistence type="predicted"/>
<dbReference type="Proteomes" id="UP001204953">
    <property type="component" value="Unassembled WGS sequence"/>
</dbReference>
<reference evidence="1" key="1">
    <citation type="submission" date="2022-06" db="EMBL/GenBank/DDBJ databases">
        <title>New cyanobacteria of genus Symplocastrum in benthos of Lake Baikal.</title>
        <authorList>
            <person name="Sorokovikova E."/>
            <person name="Tikhonova I."/>
            <person name="Krasnopeev A."/>
            <person name="Evseev P."/>
            <person name="Gladkikh A."/>
            <person name="Belykh O."/>
        </authorList>
    </citation>
    <scope>NUCLEOTIDE SEQUENCE</scope>
    <source>
        <strain evidence="1">BBK-W-15</strain>
    </source>
</reference>
<sequence>MVTYLATVHIEFMIADGDEIPSPSNLETILSQPDQNEAIAFLIIQITDEIFSCQQEKQLAW</sequence>
<keyword evidence="2" id="KW-1185">Reference proteome</keyword>